<dbReference type="Proteomes" id="UP000515159">
    <property type="component" value="Chromosome 10"/>
</dbReference>
<dbReference type="InterPro" id="IPR000863">
    <property type="entry name" value="Sulfotransferase_dom"/>
</dbReference>
<dbReference type="FunFam" id="3.40.50.300:FF:000433">
    <property type="entry name" value="Estrogen sulfotransferase"/>
    <property type="match status" value="1"/>
</dbReference>
<evidence type="ECO:0000259" key="7">
    <source>
        <dbReference type="Pfam" id="PF00685"/>
    </source>
</evidence>
<dbReference type="RefSeq" id="XP_033816755.1">
    <property type="nucleotide sequence ID" value="XM_033960864.1"/>
</dbReference>
<evidence type="ECO:0000256" key="4">
    <source>
        <dbReference type="ARBA" id="ARBA00022679"/>
    </source>
</evidence>
<dbReference type="GO" id="GO:0005737">
    <property type="term" value="C:cytoplasm"/>
    <property type="evidence" value="ECO:0007669"/>
    <property type="project" value="UniProtKB-SubCell"/>
</dbReference>
<evidence type="ECO:0000256" key="5">
    <source>
        <dbReference type="RuleBase" id="RU361155"/>
    </source>
</evidence>
<sequence length="383" mass="43795">MQTVSTDVPEAGVETVAAAAARRQDWERALQGGPPGVMVQQRMVEAVAGVTQETTSERATAADGTMDQQAGVLEASTRGNMAPGGGKRAKPKRKAIMRSKLMMVDGLPMSDIVAVHWQDIRNFQAKPGDVLIATYPKSGTTWTQEMVELIRHNGDVEKCQRAPVFERIPCLELMRCMPPDLETVNAMPSPRYIKTHLPFNLVPSSFWEHNCKVIYVARNGRDTATSYYHFDRMAIMHPDPGTWDQYLQRFMSGNVGWGSWYDHVKGYWEGKDKCDMLYLFYEDIKQDPITEIRRIMKFLGKKLPDATVEKIAHCTSFNQMKNNDMANYSTFPKEIIDQSEQKFMRKGQVGDWKNIFTVRQNELFEEDYRKKMDHTTLKFKVSI</sequence>
<reference evidence="9" key="1">
    <citation type="submission" date="2025-08" db="UniProtKB">
        <authorList>
            <consortium name="RefSeq"/>
        </authorList>
    </citation>
    <scope>IDENTIFICATION</scope>
</reference>
<feature type="domain" description="Sulfotransferase" evidence="7">
    <location>
        <begin position="128"/>
        <end position="375"/>
    </location>
</feature>
<protein>
    <recommendedName>
        <fullName evidence="5">Sulfotransferase</fullName>
        <ecNumber evidence="5">2.8.2.-</ecNumber>
    </recommendedName>
</protein>
<keyword evidence="4 5" id="KW-0808">Transferase</keyword>
<name>A0A6P8SDK3_GEOSA</name>
<accession>A0A6P8SDK3</accession>
<proteinExistence type="inferred from homology"/>
<evidence type="ECO:0000256" key="1">
    <source>
        <dbReference type="ARBA" id="ARBA00004496"/>
    </source>
</evidence>
<evidence type="ECO:0000313" key="8">
    <source>
        <dbReference type="Proteomes" id="UP000515159"/>
    </source>
</evidence>
<evidence type="ECO:0000256" key="3">
    <source>
        <dbReference type="ARBA" id="ARBA00022490"/>
    </source>
</evidence>
<dbReference type="OrthoDB" id="205623at2759"/>
<dbReference type="GeneID" id="117367845"/>
<dbReference type="AlphaFoldDB" id="A0A6P8SDK3"/>
<dbReference type="SUPFAM" id="SSF52540">
    <property type="entry name" value="P-loop containing nucleoside triphosphate hydrolases"/>
    <property type="match status" value="1"/>
</dbReference>
<dbReference type="Pfam" id="PF00685">
    <property type="entry name" value="Sulfotransfer_1"/>
    <property type="match status" value="1"/>
</dbReference>
<dbReference type="InParanoid" id="A0A6P8SDK3"/>
<keyword evidence="3" id="KW-0963">Cytoplasm</keyword>
<comment type="subcellular location">
    <subcellularLocation>
        <location evidence="1">Cytoplasm</location>
    </subcellularLocation>
</comment>
<keyword evidence="8" id="KW-1185">Reference proteome</keyword>
<feature type="region of interest" description="Disordered" evidence="6">
    <location>
        <begin position="73"/>
        <end position="93"/>
    </location>
</feature>
<dbReference type="InterPro" id="IPR027417">
    <property type="entry name" value="P-loop_NTPase"/>
</dbReference>
<dbReference type="KEGG" id="gsh:117367845"/>
<organism evidence="8 9">
    <name type="scientific">Geotrypetes seraphini</name>
    <name type="common">Gaboon caecilian</name>
    <name type="synonym">Caecilia seraphini</name>
    <dbReference type="NCBI Taxonomy" id="260995"/>
    <lineage>
        <taxon>Eukaryota</taxon>
        <taxon>Metazoa</taxon>
        <taxon>Chordata</taxon>
        <taxon>Craniata</taxon>
        <taxon>Vertebrata</taxon>
        <taxon>Euteleostomi</taxon>
        <taxon>Amphibia</taxon>
        <taxon>Gymnophiona</taxon>
        <taxon>Geotrypetes</taxon>
    </lineage>
</organism>
<evidence type="ECO:0000313" key="9">
    <source>
        <dbReference type="RefSeq" id="XP_033816755.1"/>
    </source>
</evidence>
<evidence type="ECO:0000256" key="2">
    <source>
        <dbReference type="ARBA" id="ARBA00005771"/>
    </source>
</evidence>
<dbReference type="PANTHER" id="PTHR11783">
    <property type="entry name" value="SULFOTRANSFERASE SULT"/>
    <property type="match status" value="1"/>
</dbReference>
<dbReference type="Gene3D" id="3.40.50.300">
    <property type="entry name" value="P-loop containing nucleotide triphosphate hydrolases"/>
    <property type="match status" value="1"/>
</dbReference>
<comment type="similarity">
    <text evidence="2 5">Belongs to the sulfotransferase 1 family.</text>
</comment>
<dbReference type="EC" id="2.8.2.-" evidence="5"/>
<gene>
    <name evidence="9" type="primary">LOC117367845</name>
</gene>
<dbReference type="GO" id="GO:0008146">
    <property type="term" value="F:sulfotransferase activity"/>
    <property type="evidence" value="ECO:0007669"/>
    <property type="project" value="InterPro"/>
</dbReference>
<evidence type="ECO:0000256" key="6">
    <source>
        <dbReference type="SAM" id="MobiDB-lite"/>
    </source>
</evidence>